<sequence length="240" mass="25446">MTRVAGRFIGTSAAAWVAPALLTATVWGGCLSVPAQAQQADSQLTAPVAQFRAPAPQPRAPGPRSGAQVPRFEPKPPPAWSPSWQPGPGGGPAPARPRLPSRPGKPSRPAALVGAPAEVLRLVNKERVEAGCPEVDENRALTRAAQRHSVSMARTRVLSHDQPGESGPGRRVAAEGYRWKRVGENVARGQRAAAEVVRAWMRSPKHRATLTTCAFRDAGVGVVSGARGPWWTLVLASRRS</sequence>
<evidence type="ECO:0000259" key="2">
    <source>
        <dbReference type="Pfam" id="PF00188"/>
    </source>
</evidence>
<evidence type="ECO:0000256" key="1">
    <source>
        <dbReference type="SAM" id="MobiDB-lite"/>
    </source>
</evidence>
<dbReference type="Gene3D" id="3.40.33.10">
    <property type="entry name" value="CAP"/>
    <property type="match status" value="1"/>
</dbReference>
<dbReference type="CDD" id="cd05379">
    <property type="entry name" value="CAP_bacterial"/>
    <property type="match status" value="1"/>
</dbReference>
<dbReference type="RefSeq" id="WP_242756354.1">
    <property type="nucleotide sequence ID" value="NZ_CP093846.1"/>
</dbReference>
<dbReference type="PANTHER" id="PTHR31157">
    <property type="entry name" value="SCP DOMAIN-CONTAINING PROTEIN"/>
    <property type="match status" value="1"/>
</dbReference>
<reference evidence="3 4" key="1">
    <citation type="journal article" date="2023" name="Microbiol. Spectr.">
        <title>Synergy between Genome Mining, Metabolomics, and Bioinformatics Uncovers Antibacterial Chlorinated Carbazole Alkaloids and Their Biosynthetic Gene Cluster from Streptomyces tubbatahanensis sp. nov., a Novel Actinomycete Isolated from Sulu Sea, Philippines.</title>
        <authorList>
            <person name="Tenebro C.P."/>
            <person name="Trono D.J.V.L."/>
            <person name="Balida L.A.P."/>
            <person name="Bayog L.K.A."/>
            <person name="Bruna J.R."/>
            <person name="Sabido E.M."/>
            <person name="Caspe D.P.C."/>
            <person name="de Los Santos E.L.C."/>
            <person name="Saludes J.P."/>
            <person name="Dalisay D.S."/>
        </authorList>
    </citation>
    <scope>NUCLEOTIDE SEQUENCE [LARGE SCALE GENOMIC DNA]</scope>
    <source>
        <strain evidence="3 4">DSD3025</strain>
    </source>
</reference>
<evidence type="ECO:0000313" key="3">
    <source>
        <dbReference type="EMBL" id="UNT00277.1"/>
    </source>
</evidence>
<dbReference type="PROSITE" id="PS51257">
    <property type="entry name" value="PROKAR_LIPOPROTEIN"/>
    <property type="match status" value="1"/>
</dbReference>
<dbReference type="InterPro" id="IPR014044">
    <property type="entry name" value="CAP_dom"/>
</dbReference>
<dbReference type="Proteomes" id="UP001202244">
    <property type="component" value="Chromosome"/>
</dbReference>
<dbReference type="Pfam" id="PF00188">
    <property type="entry name" value="CAP"/>
    <property type="match status" value="1"/>
</dbReference>
<accession>A0ABY3Y0D5</accession>
<feature type="region of interest" description="Disordered" evidence="1">
    <location>
        <begin position="144"/>
        <end position="172"/>
    </location>
</feature>
<organism evidence="3 4">
    <name type="scientific">Streptomyces tubbatahanensis</name>
    <dbReference type="NCBI Taxonomy" id="2923272"/>
    <lineage>
        <taxon>Bacteria</taxon>
        <taxon>Bacillati</taxon>
        <taxon>Actinomycetota</taxon>
        <taxon>Actinomycetes</taxon>
        <taxon>Kitasatosporales</taxon>
        <taxon>Streptomycetaceae</taxon>
        <taxon>Streptomyces</taxon>
    </lineage>
</organism>
<dbReference type="PANTHER" id="PTHR31157:SF1">
    <property type="entry name" value="SCP DOMAIN-CONTAINING PROTEIN"/>
    <property type="match status" value="1"/>
</dbReference>
<dbReference type="SUPFAM" id="SSF55797">
    <property type="entry name" value="PR-1-like"/>
    <property type="match status" value="1"/>
</dbReference>
<dbReference type="InterPro" id="IPR035940">
    <property type="entry name" value="CAP_sf"/>
</dbReference>
<keyword evidence="4" id="KW-1185">Reference proteome</keyword>
<feature type="region of interest" description="Disordered" evidence="1">
    <location>
        <begin position="53"/>
        <end position="112"/>
    </location>
</feature>
<name>A0ABY3Y0D5_9ACTN</name>
<protein>
    <submittedName>
        <fullName evidence="3">CAP domain-containing protein</fullName>
    </submittedName>
</protein>
<proteinExistence type="predicted"/>
<evidence type="ECO:0000313" key="4">
    <source>
        <dbReference type="Proteomes" id="UP001202244"/>
    </source>
</evidence>
<feature type="domain" description="SCP" evidence="2">
    <location>
        <begin position="120"/>
        <end position="232"/>
    </location>
</feature>
<dbReference type="EMBL" id="CP093846">
    <property type="protein sequence ID" value="UNT00277.1"/>
    <property type="molecule type" value="Genomic_DNA"/>
</dbReference>
<gene>
    <name evidence="3" type="ORF">MMF93_30300</name>
</gene>